<keyword evidence="5" id="KW-1185">Reference proteome</keyword>
<dbReference type="InterPro" id="IPR036291">
    <property type="entry name" value="NAD(P)-bd_dom_sf"/>
</dbReference>
<comment type="caution">
    <text evidence="4">The sequence shown here is derived from an EMBL/GenBank/DDBJ whole genome shotgun (WGS) entry which is preliminary data.</text>
</comment>
<dbReference type="AlphaFoldDB" id="A0A398DA58"/>
<dbReference type="PANTHER" id="PTHR43574">
    <property type="entry name" value="EPIMERASE-RELATED"/>
    <property type="match status" value="1"/>
</dbReference>
<dbReference type="PRINTS" id="PR01713">
    <property type="entry name" value="NUCEPIMERASE"/>
</dbReference>
<dbReference type="InterPro" id="IPR001509">
    <property type="entry name" value="Epimerase_deHydtase"/>
</dbReference>
<evidence type="ECO:0000313" key="3">
    <source>
        <dbReference type="EMBL" id="RIE07051.1"/>
    </source>
</evidence>
<dbReference type="SUPFAM" id="SSF51735">
    <property type="entry name" value="NAD(P)-binding Rossmann-fold domains"/>
    <property type="match status" value="1"/>
</dbReference>
<feature type="domain" description="NAD-dependent epimerase/dehydratase" evidence="2">
    <location>
        <begin position="4"/>
        <end position="232"/>
    </location>
</feature>
<organism evidence="4 6">
    <name type="scientific">Candidatus Cryosericum odellii</name>
    <dbReference type="NCBI Taxonomy" id="2290917"/>
    <lineage>
        <taxon>Bacteria</taxon>
        <taxon>Pseudomonadati</taxon>
        <taxon>Caldisericota/Cryosericota group</taxon>
        <taxon>Candidatus Cryosericota</taxon>
        <taxon>Candidatus Cryosericia</taxon>
        <taxon>Candidatus Cryosericales</taxon>
        <taxon>Candidatus Cryosericaceae</taxon>
        <taxon>Candidatus Cryosericum</taxon>
    </lineage>
</organism>
<dbReference type="OrthoDB" id="9811743at2"/>
<dbReference type="Gene3D" id="3.40.50.720">
    <property type="entry name" value="NAD(P)-binding Rossmann-like Domain"/>
    <property type="match status" value="1"/>
</dbReference>
<dbReference type="Proteomes" id="UP000266260">
    <property type="component" value="Unassembled WGS sequence"/>
</dbReference>
<accession>A0A398DA58</accession>
<evidence type="ECO:0000313" key="5">
    <source>
        <dbReference type="Proteomes" id="UP000266260"/>
    </source>
</evidence>
<dbReference type="EMBL" id="QXIU01000211">
    <property type="protein sequence ID" value="RIE08034.1"/>
    <property type="molecule type" value="Genomic_DNA"/>
</dbReference>
<reference evidence="5 6" key="1">
    <citation type="submission" date="2018-09" db="EMBL/GenBank/DDBJ databases">
        <title>Discovery and Ecogenomic Context for Candidatus Cryosericales, a Global Caldiserica Order Active in Thawing Permafrost.</title>
        <authorList>
            <person name="Martinez M.A."/>
            <person name="Woodcroft B.J."/>
            <person name="Ignacio Espinoza J.C."/>
            <person name="Zayed A."/>
            <person name="Singleton C.M."/>
            <person name="Boyd J."/>
            <person name="Li Y.-F."/>
            <person name="Purvine S."/>
            <person name="Maughan H."/>
            <person name="Hodgkins S.B."/>
            <person name="Anderson D."/>
            <person name="Sederholm M."/>
            <person name="Temperton B."/>
            <person name="Saleska S.R."/>
            <person name="Tyson G.W."/>
            <person name="Rich V.I."/>
        </authorList>
    </citation>
    <scope>NUCLEOTIDE SEQUENCE [LARGE SCALE GENOMIC DNA]</scope>
    <source>
        <strain evidence="4 6">SMC5</strain>
        <strain evidence="3 5">SMC6</strain>
    </source>
</reference>
<evidence type="ECO:0000313" key="4">
    <source>
        <dbReference type="EMBL" id="RIE08034.1"/>
    </source>
</evidence>
<gene>
    <name evidence="4" type="ORF">SMC5_08615</name>
    <name evidence="3" type="ORF">SMC6_07690</name>
</gene>
<dbReference type="EMBL" id="QXIT01000136">
    <property type="protein sequence ID" value="RIE07051.1"/>
    <property type="molecule type" value="Genomic_DNA"/>
</dbReference>
<evidence type="ECO:0000313" key="6">
    <source>
        <dbReference type="Proteomes" id="UP000266489"/>
    </source>
</evidence>
<evidence type="ECO:0000259" key="2">
    <source>
        <dbReference type="Pfam" id="PF01370"/>
    </source>
</evidence>
<dbReference type="Pfam" id="PF01370">
    <property type="entry name" value="Epimerase"/>
    <property type="match status" value="1"/>
</dbReference>
<sequence length="336" mass="37488">MHYLVTGACGFIGYHLCLRLIQDGHSIMGVDNMNAYYDVQLKRDRLDQLQKHGDFSFQLLDISDAKGLHEVFAHNSFDAVIHLAAQAGVRYSLEHPEVYIQSNVVGFANLIQECRMGHIPHFVYASSSSVYGANEHSPFGVDDSVDHPISLYAATKRADELIAHAYSYLFSLPTTGLRFFTVYGPWGRPDMALFLFTDAIFRGQPLTLFNGGEMYRDFTYVDDIVEAVTRLIPLVPTPSVQQTLLDSPSSSTAPFRVYNIGHGSPVRVGDCVDLIEECLGKKAIRVSAPIQPGDVVSTHADTESLRDDTGFSPSIPIEVGIPRLIRWYMDYYGKRQ</sequence>
<protein>
    <submittedName>
        <fullName evidence="4">NAD-dependent epimerase/dehydratase family protein</fullName>
    </submittedName>
</protein>
<keyword evidence="1" id="KW-0520">NAD</keyword>
<proteinExistence type="predicted"/>
<accession>A0A398D6D6</accession>
<dbReference type="RefSeq" id="WP_119120380.1">
    <property type="nucleotide sequence ID" value="NZ_QXIT01000136.1"/>
</dbReference>
<evidence type="ECO:0000256" key="1">
    <source>
        <dbReference type="ARBA" id="ARBA00023027"/>
    </source>
</evidence>
<name>A0A398DA58_9BACT</name>
<dbReference type="Proteomes" id="UP000266489">
    <property type="component" value="Unassembled WGS sequence"/>
</dbReference>